<keyword evidence="4 5" id="KW-0472">Membrane</keyword>
<keyword evidence="3 5" id="KW-1133">Transmembrane helix</keyword>
<comment type="caution">
    <text evidence="7">The sequence shown here is derived from an EMBL/GenBank/DDBJ whole genome shotgun (WGS) entry which is preliminary data.</text>
</comment>
<dbReference type="Gene3D" id="1.20.1070.10">
    <property type="entry name" value="Rhodopsin 7-helix transmembrane proteins"/>
    <property type="match status" value="2"/>
</dbReference>
<gene>
    <name evidence="7" type="ORF">CHS0354_013652</name>
</gene>
<dbReference type="AlphaFoldDB" id="A0AAE0RR23"/>
<accession>A0AAE0RR23</accession>
<organism evidence="7 8">
    <name type="scientific">Potamilus streckersoni</name>
    <dbReference type="NCBI Taxonomy" id="2493646"/>
    <lineage>
        <taxon>Eukaryota</taxon>
        <taxon>Metazoa</taxon>
        <taxon>Spiralia</taxon>
        <taxon>Lophotrochozoa</taxon>
        <taxon>Mollusca</taxon>
        <taxon>Bivalvia</taxon>
        <taxon>Autobranchia</taxon>
        <taxon>Heteroconchia</taxon>
        <taxon>Palaeoheterodonta</taxon>
        <taxon>Unionida</taxon>
        <taxon>Unionoidea</taxon>
        <taxon>Unionidae</taxon>
        <taxon>Ambleminae</taxon>
        <taxon>Lampsilini</taxon>
        <taxon>Potamilus</taxon>
    </lineage>
</organism>
<feature type="transmembrane region" description="Helical" evidence="5">
    <location>
        <begin position="39"/>
        <end position="63"/>
    </location>
</feature>
<feature type="transmembrane region" description="Helical" evidence="5">
    <location>
        <begin position="75"/>
        <end position="97"/>
    </location>
</feature>
<feature type="transmembrane region" description="Helical" evidence="5">
    <location>
        <begin position="183"/>
        <end position="201"/>
    </location>
</feature>
<dbReference type="GO" id="GO:0016020">
    <property type="term" value="C:membrane"/>
    <property type="evidence" value="ECO:0007669"/>
    <property type="project" value="UniProtKB-SubCell"/>
</dbReference>
<dbReference type="InterPro" id="IPR052954">
    <property type="entry name" value="GPCR-Ligand_Int"/>
</dbReference>
<dbReference type="InterPro" id="IPR017452">
    <property type="entry name" value="GPCR_Rhodpsn_7TM"/>
</dbReference>
<feature type="transmembrane region" description="Helical" evidence="5">
    <location>
        <begin position="133"/>
        <end position="155"/>
    </location>
</feature>
<feature type="transmembrane region" description="Helical" evidence="5">
    <location>
        <begin position="221"/>
        <end position="245"/>
    </location>
</feature>
<dbReference type="PROSITE" id="PS50262">
    <property type="entry name" value="G_PROTEIN_RECEP_F1_2"/>
    <property type="match status" value="1"/>
</dbReference>
<proteinExistence type="predicted"/>
<dbReference type="PRINTS" id="PR00237">
    <property type="entry name" value="GPCRRHODOPSN"/>
</dbReference>
<evidence type="ECO:0000259" key="6">
    <source>
        <dbReference type="PROSITE" id="PS50262"/>
    </source>
</evidence>
<keyword evidence="8" id="KW-1185">Reference proteome</keyword>
<reference evidence="7" key="1">
    <citation type="journal article" date="2021" name="Genome Biol. Evol.">
        <title>A High-Quality Reference Genome for a Parasitic Bivalve with Doubly Uniparental Inheritance (Bivalvia: Unionida).</title>
        <authorList>
            <person name="Smith C.H."/>
        </authorList>
    </citation>
    <scope>NUCLEOTIDE SEQUENCE</scope>
    <source>
        <strain evidence="7">CHS0354</strain>
    </source>
</reference>
<dbReference type="PANTHER" id="PTHR46641">
    <property type="entry name" value="FMRFAMIDE RECEPTOR-RELATED"/>
    <property type="match status" value="1"/>
</dbReference>
<evidence type="ECO:0000256" key="4">
    <source>
        <dbReference type="ARBA" id="ARBA00023136"/>
    </source>
</evidence>
<keyword evidence="2 5" id="KW-0812">Transmembrane</keyword>
<evidence type="ECO:0000313" key="8">
    <source>
        <dbReference type="Proteomes" id="UP001195483"/>
    </source>
</evidence>
<name>A0AAE0RR23_9BIVA</name>
<feature type="domain" description="G-protein coupled receptors family 1 profile" evidence="6">
    <location>
        <begin position="111"/>
        <end position="242"/>
    </location>
</feature>
<dbReference type="Proteomes" id="UP001195483">
    <property type="component" value="Unassembled WGS sequence"/>
</dbReference>
<evidence type="ECO:0000256" key="5">
    <source>
        <dbReference type="SAM" id="Phobius"/>
    </source>
</evidence>
<dbReference type="InterPro" id="IPR000276">
    <property type="entry name" value="GPCR_Rhodpsn"/>
</dbReference>
<dbReference type="SUPFAM" id="SSF81321">
    <property type="entry name" value="Family A G protein-coupled receptor-like"/>
    <property type="match status" value="1"/>
</dbReference>
<evidence type="ECO:0000256" key="1">
    <source>
        <dbReference type="ARBA" id="ARBA00004370"/>
    </source>
</evidence>
<dbReference type="GO" id="GO:0004930">
    <property type="term" value="F:G protein-coupled receptor activity"/>
    <property type="evidence" value="ECO:0007669"/>
    <property type="project" value="InterPro"/>
</dbReference>
<evidence type="ECO:0000256" key="3">
    <source>
        <dbReference type="ARBA" id="ARBA00022989"/>
    </source>
</evidence>
<dbReference type="Pfam" id="PF00001">
    <property type="entry name" value="7tm_1"/>
    <property type="match status" value="1"/>
</dbReference>
<sequence length="275" mass="30941">MDSTGDMNVSLYELNQTNFHNGSAPSQEMLMFIYHAQHIMYRYILPIIVFTGIFGNILSICVYSSKGLRPISSSVYLLAVLLADTVAAASYAITLVINSVQEDPRHAHPICQQIEKYQDIGFYLSYIDSVTTILLPIVVIIILLAFITTAVISSIQKKKNRTSKISGSVLASSSSNSMPQVRVAKMLFILSVTFVVLSVPSHVIRIRLQFFRVTIVSHMEAFIQLVFLFVSYTNFSTKFFIFIALSNNFRKALSKFFCISESKYVSLIQRNISKV</sequence>
<comment type="subcellular location">
    <subcellularLocation>
        <location evidence="1">Membrane</location>
    </subcellularLocation>
</comment>
<reference evidence="7" key="3">
    <citation type="submission" date="2023-05" db="EMBL/GenBank/DDBJ databases">
        <authorList>
            <person name="Smith C.H."/>
        </authorList>
    </citation>
    <scope>NUCLEOTIDE SEQUENCE</scope>
    <source>
        <strain evidence="7">CHS0354</strain>
        <tissue evidence="7">Mantle</tissue>
    </source>
</reference>
<evidence type="ECO:0000313" key="7">
    <source>
        <dbReference type="EMBL" id="KAK3577989.1"/>
    </source>
</evidence>
<protein>
    <recommendedName>
        <fullName evidence="6">G-protein coupled receptors family 1 profile domain-containing protein</fullName>
    </recommendedName>
</protein>
<evidence type="ECO:0000256" key="2">
    <source>
        <dbReference type="ARBA" id="ARBA00022692"/>
    </source>
</evidence>
<dbReference type="EMBL" id="JAEAOA010000827">
    <property type="protein sequence ID" value="KAK3577989.1"/>
    <property type="molecule type" value="Genomic_DNA"/>
</dbReference>
<reference evidence="7" key="2">
    <citation type="journal article" date="2021" name="Genome Biol. Evol.">
        <title>Developing a high-quality reference genome for a parasitic bivalve with doubly uniparental inheritance (Bivalvia: Unionida).</title>
        <authorList>
            <person name="Smith C.H."/>
        </authorList>
    </citation>
    <scope>NUCLEOTIDE SEQUENCE</scope>
    <source>
        <strain evidence="7">CHS0354</strain>
        <tissue evidence="7">Mantle</tissue>
    </source>
</reference>
<dbReference type="PANTHER" id="PTHR46641:SF25">
    <property type="entry name" value="CNMAMIDE RECEPTOR-RELATED"/>
    <property type="match status" value="1"/>
</dbReference>